<gene>
    <name evidence="3" type="ORF">VNI00_017494</name>
</gene>
<dbReference type="InterPro" id="IPR036047">
    <property type="entry name" value="F-box-like_dom_sf"/>
</dbReference>
<keyword evidence="1" id="KW-0175">Coiled coil</keyword>
<sequence length="536" mass="60862">MSASPRNRRTIEFQEPAVDSQRLEHLLSYPYALSPEDKAYFDPILAATIANLHETRQKIDQYQKELKILRKSLPILETKHRQLQYLYAPIRKLPAEILSHILSLRAQELDINATTLPADLRSFTRVSKLWQDVCLSTPQLWKALRLCWNSNTLAPAYIAQHLKLALKRSGGLPVSLHFYVLNARRRGTWKQLAEYVTILRDHAPGRICTLRLVVEGANPVGAARVLEHLKKCVRQVRELEVDFGGLNCGFQENGANLIKKVHKACPNLVSLSVEAQKIPLSHVRGASGFFTSLVNLELTYIPVDTALAAMSACKSTLVSARIHAIVSYDSHLHDFGDVHLCEKQKLDRRLPCILPDLTSLSVKVNVGCTCRDSSMALAHFLYQISAPSLVSLEVASYPYPNKDSTCVCLVEALTQLVDSLERRESLNVLKMSNLPFSERKDEHGDGEFFILPALRVLELEVEEDWVSDVFEDMVEARVGEGLEKVCLRVRSPAERLDVERLRNVKKEAEAKGQRLDLEVKHMRMWVWVWLILPRRF</sequence>
<accession>A0AAW0B6K6</accession>
<evidence type="ECO:0000313" key="3">
    <source>
        <dbReference type="EMBL" id="KAK7021133.1"/>
    </source>
</evidence>
<feature type="coiled-coil region" evidence="1">
    <location>
        <begin position="45"/>
        <end position="79"/>
    </location>
</feature>
<dbReference type="EMBL" id="JAYKXP010000174">
    <property type="protein sequence ID" value="KAK7021133.1"/>
    <property type="molecule type" value="Genomic_DNA"/>
</dbReference>
<dbReference type="SUPFAM" id="SSF81383">
    <property type="entry name" value="F-box domain"/>
    <property type="match status" value="1"/>
</dbReference>
<comment type="caution">
    <text evidence="3">The sequence shown here is derived from an EMBL/GenBank/DDBJ whole genome shotgun (WGS) entry which is preliminary data.</text>
</comment>
<organism evidence="3 4">
    <name type="scientific">Paramarasmius palmivorus</name>
    <dbReference type="NCBI Taxonomy" id="297713"/>
    <lineage>
        <taxon>Eukaryota</taxon>
        <taxon>Fungi</taxon>
        <taxon>Dikarya</taxon>
        <taxon>Basidiomycota</taxon>
        <taxon>Agaricomycotina</taxon>
        <taxon>Agaricomycetes</taxon>
        <taxon>Agaricomycetidae</taxon>
        <taxon>Agaricales</taxon>
        <taxon>Marasmiineae</taxon>
        <taxon>Marasmiaceae</taxon>
        <taxon>Paramarasmius</taxon>
    </lineage>
</organism>
<dbReference type="Gene3D" id="3.80.10.10">
    <property type="entry name" value="Ribonuclease Inhibitor"/>
    <property type="match status" value="1"/>
</dbReference>
<keyword evidence="4" id="KW-1185">Reference proteome</keyword>
<dbReference type="SUPFAM" id="SSF52047">
    <property type="entry name" value="RNI-like"/>
    <property type="match status" value="1"/>
</dbReference>
<evidence type="ECO:0000259" key="2">
    <source>
        <dbReference type="Pfam" id="PF12937"/>
    </source>
</evidence>
<dbReference type="InterPro" id="IPR001810">
    <property type="entry name" value="F-box_dom"/>
</dbReference>
<evidence type="ECO:0000313" key="4">
    <source>
        <dbReference type="Proteomes" id="UP001383192"/>
    </source>
</evidence>
<dbReference type="InterPro" id="IPR032675">
    <property type="entry name" value="LRR_dom_sf"/>
</dbReference>
<dbReference type="AlphaFoldDB" id="A0AAW0B6K6"/>
<dbReference type="Gene3D" id="1.20.1280.50">
    <property type="match status" value="1"/>
</dbReference>
<reference evidence="3 4" key="1">
    <citation type="submission" date="2024-01" db="EMBL/GenBank/DDBJ databases">
        <title>A draft genome for a cacao thread blight-causing isolate of Paramarasmius palmivorus.</title>
        <authorList>
            <person name="Baruah I.K."/>
            <person name="Bukari Y."/>
            <person name="Amoako-Attah I."/>
            <person name="Meinhardt L.W."/>
            <person name="Bailey B.A."/>
            <person name="Cohen S.P."/>
        </authorList>
    </citation>
    <scope>NUCLEOTIDE SEQUENCE [LARGE SCALE GENOMIC DNA]</scope>
    <source>
        <strain evidence="3 4">GH-12</strain>
    </source>
</reference>
<evidence type="ECO:0000256" key="1">
    <source>
        <dbReference type="SAM" id="Coils"/>
    </source>
</evidence>
<proteinExistence type="predicted"/>
<dbReference type="Proteomes" id="UP001383192">
    <property type="component" value="Unassembled WGS sequence"/>
</dbReference>
<protein>
    <recommendedName>
        <fullName evidence="2">F-box domain-containing protein</fullName>
    </recommendedName>
</protein>
<feature type="domain" description="F-box" evidence="2">
    <location>
        <begin position="91"/>
        <end position="145"/>
    </location>
</feature>
<dbReference type="Pfam" id="PF12937">
    <property type="entry name" value="F-box-like"/>
    <property type="match status" value="1"/>
</dbReference>
<name>A0AAW0B6K6_9AGAR</name>